<dbReference type="SUPFAM" id="SSF58100">
    <property type="entry name" value="Bacterial hemolysins"/>
    <property type="match status" value="1"/>
</dbReference>
<dbReference type="Proteomes" id="UP000807353">
    <property type="component" value="Unassembled WGS sequence"/>
</dbReference>
<dbReference type="EMBL" id="MU150291">
    <property type="protein sequence ID" value="KAF9460981.1"/>
    <property type="molecule type" value="Genomic_DNA"/>
</dbReference>
<dbReference type="OrthoDB" id="3046926at2759"/>
<dbReference type="AlphaFoldDB" id="A0A9P5Y465"/>
<reference evidence="3" key="1">
    <citation type="submission" date="2020-11" db="EMBL/GenBank/DDBJ databases">
        <authorList>
            <consortium name="DOE Joint Genome Institute"/>
            <person name="Ahrendt S."/>
            <person name="Riley R."/>
            <person name="Andreopoulos W."/>
            <person name="Labutti K."/>
            <person name="Pangilinan J."/>
            <person name="Ruiz-Duenas F.J."/>
            <person name="Barrasa J.M."/>
            <person name="Sanchez-Garcia M."/>
            <person name="Camarero S."/>
            <person name="Miyauchi S."/>
            <person name="Serrano A."/>
            <person name="Linde D."/>
            <person name="Babiker R."/>
            <person name="Drula E."/>
            <person name="Ayuso-Fernandez I."/>
            <person name="Pacheco R."/>
            <person name="Padilla G."/>
            <person name="Ferreira P."/>
            <person name="Barriuso J."/>
            <person name="Kellner H."/>
            <person name="Castanera R."/>
            <person name="Alfaro M."/>
            <person name="Ramirez L."/>
            <person name="Pisabarro A.G."/>
            <person name="Kuo A."/>
            <person name="Tritt A."/>
            <person name="Lipzen A."/>
            <person name="He G."/>
            <person name="Yan M."/>
            <person name="Ng V."/>
            <person name="Cullen D."/>
            <person name="Martin F."/>
            <person name="Rosso M.-N."/>
            <person name="Henrissat B."/>
            <person name="Hibbett D."/>
            <person name="Martinez A.T."/>
            <person name="Grigoriev I.V."/>
        </authorList>
    </citation>
    <scope>NUCLEOTIDE SEQUENCE</scope>
    <source>
        <strain evidence="3">CBS 247.69</strain>
    </source>
</reference>
<evidence type="ECO:0000313" key="3">
    <source>
        <dbReference type="EMBL" id="KAF9460981.1"/>
    </source>
</evidence>
<keyword evidence="4" id="KW-1185">Reference proteome</keyword>
<accession>A0A9P5Y465</accession>
<organism evidence="3 4">
    <name type="scientific">Collybia nuda</name>
    <dbReference type="NCBI Taxonomy" id="64659"/>
    <lineage>
        <taxon>Eukaryota</taxon>
        <taxon>Fungi</taxon>
        <taxon>Dikarya</taxon>
        <taxon>Basidiomycota</taxon>
        <taxon>Agaricomycotina</taxon>
        <taxon>Agaricomycetes</taxon>
        <taxon>Agaricomycetidae</taxon>
        <taxon>Agaricales</taxon>
        <taxon>Tricholomatineae</taxon>
        <taxon>Clitocybaceae</taxon>
        <taxon>Collybia</taxon>
    </lineage>
</organism>
<evidence type="ECO:0000256" key="1">
    <source>
        <dbReference type="SAM" id="Coils"/>
    </source>
</evidence>
<evidence type="ECO:0000256" key="2">
    <source>
        <dbReference type="SAM" id="Phobius"/>
    </source>
</evidence>
<keyword evidence="1" id="KW-0175">Coiled coil</keyword>
<protein>
    <recommendedName>
        <fullName evidence="5">Alpha-xenorhabdolysin family binary toxin subunit A</fullName>
    </recommendedName>
</protein>
<evidence type="ECO:0008006" key="5">
    <source>
        <dbReference type="Google" id="ProtNLM"/>
    </source>
</evidence>
<feature type="transmembrane region" description="Helical" evidence="2">
    <location>
        <begin position="252"/>
        <end position="278"/>
    </location>
</feature>
<feature type="coiled-coil region" evidence="1">
    <location>
        <begin position="152"/>
        <end position="186"/>
    </location>
</feature>
<keyword evidence="2" id="KW-0812">Transmembrane</keyword>
<evidence type="ECO:0000313" key="4">
    <source>
        <dbReference type="Proteomes" id="UP000807353"/>
    </source>
</evidence>
<keyword evidence="2" id="KW-0472">Membrane</keyword>
<dbReference type="Gene3D" id="1.20.1170.10">
    <property type="match status" value="1"/>
</dbReference>
<proteinExistence type="predicted"/>
<name>A0A9P5Y465_9AGAR</name>
<comment type="caution">
    <text evidence="3">The sequence shown here is derived from an EMBL/GenBank/DDBJ whole genome shotgun (WGS) entry which is preliminary data.</text>
</comment>
<keyword evidence="2" id="KW-1133">Transmembrane helix</keyword>
<sequence length="395" mass="43971">MKVPIVVPTSPPPPDFNSPQMKILRSFLLEVQQNPPGEAAIARAHGAIANKASESIFREKVSQEIQKLSQTVLEIEQRFARISNLVSAFDSKEAVRDESNKPVRFFPEWKAYHELYVSLLRGSQTTATQLKMKIEDLLSNLIPLVNDSYVTLSDKRKELAGFIEDLDEFQDRSHDKAREFQQLREKIGNFRNNLRKQVGLEAGDVRVQLKSVASQITQVEAELEASSSFFSACWSVLNIPTVLGTASGVGSLVGLIALAPAASLLLVVGGIAALGYGIPHGLAEREKEMQEKRDKILLLELEQESLSGRGKDLREMSGEMIRLRPEFDAVISRLGAMQQIWTMIRSDAVGLQEAMKTLRNARTNAGFNKRVENMEILWKTLAWALDNYALGVAPV</sequence>
<gene>
    <name evidence="3" type="ORF">BDZ94DRAFT_1264872</name>
</gene>